<evidence type="ECO:0000313" key="1">
    <source>
        <dbReference type="EMBL" id="QHT08281.1"/>
    </source>
</evidence>
<protein>
    <submittedName>
        <fullName evidence="1">Uncharacterized protein</fullName>
    </submittedName>
</protein>
<accession>A0A6C0CVA1</accession>
<name>A0A6C0CVA1_9ZZZZ</name>
<proteinExistence type="predicted"/>
<organism evidence="1">
    <name type="scientific">viral metagenome</name>
    <dbReference type="NCBI Taxonomy" id="1070528"/>
    <lineage>
        <taxon>unclassified sequences</taxon>
        <taxon>metagenomes</taxon>
        <taxon>organismal metagenomes</taxon>
    </lineage>
</organism>
<dbReference type="AlphaFoldDB" id="A0A6C0CVA1"/>
<sequence length="77" mass="9087">MLFRNKEGLLVEINRYDCKNDSIYYNKISQVKNLLNTSFEEKKEQDNNSDGEIIFTSYSNKLVKGLIEKTFDNTKQQ</sequence>
<reference evidence="1" key="1">
    <citation type="journal article" date="2020" name="Nature">
        <title>Giant virus diversity and host interactions through global metagenomics.</title>
        <authorList>
            <person name="Schulz F."/>
            <person name="Roux S."/>
            <person name="Paez-Espino D."/>
            <person name="Jungbluth S."/>
            <person name="Walsh D.A."/>
            <person name="Denef V.J."/>
            <person name="McMahon K.D."/>
            <person name="Konstantinidis K.T."/>
            <person name="Eloe-Fadrosh E.A."/>
            <person name="Kyrpides N.C."/>
            <person name="Woyke T."/>
        </authorList>
    </citation>
    <scope>NUCLEOTIDE SEQUENCE</scope>
    <source>
        <strain evidence="1">GVMAG-M-3300022752-66</strain>
    </source>
</reference>
<dbReference type="EMBL" id="MN739493">
    <property type="protein sequence ID" value="QHT08281.1"/>
    <property type="molecule type" value="Genomic_DNA"/>
</dbReference>